<dbReference type="InterPro" id="IPR015424">
    <property type="entry name" value="PyrdxlP-dep_Trfase"/>
</dbReference>
<dbReference type="InterPro" id="IPR010977">
    <property type="entry name" value="Aromatic_deC"/>
</dbReference>
<evidence type="ECO:0000256" key="1">
    <source>
        <dbReference type="ARBA" id="ARBA00001933"/>
    </source>
</evidence>
<accession>A0A7W6IPE1</accession>
<evidence type="ECO:0000256" key="6">
    <source>
        <dbReference type="PIRSR" id="PIRSR602129-50"/>
    </source>
</evidence>
<feature type="modified residue" description="N6-(pyridoxal phosphate)lysine" evidence="6">
    <location>
        <position position="291"/>
    </location>
</feature>
<dbReference type="Pfam" id="PF00282">
    <property type="entry name" value="Pyridoxal_deC"/>
    <property type="match status" value="1"/>
</dbReference>
<evidence type="ECO:0000256" key="5">
    <source>
        <dbReference type="ARBA" id="ARBA00023239"/>
    </source>
</evidence>
<keyword evidence="4 6" id="KW-0663">Pyridoxal phosphate</keyword>
<sequence>MTTLDHLLGRAAEHATRYRSELGSKPAKPLADYHSMRDRFDAPLPLVGADPVEVLDQLVAVAEQGLMPTTGPRFFAWVMGGSHPTGVAADFLVSAWGQNAGYQSTSPSGAAIEEVAERWLLEILDLPHTSGIGFATGATVANGICLAAARTKTLMAVGWDPDADGLFGAPPIHVLIGNDAHSSVYSSLQLVGLGRRRVISLDTDEVGRMIPAALERAIANLSGPKIIIAQAGQINTGAFDPFDEIVDIGRQHDAWVHVDGAFGLWARATPSHKHLTNGIEGGDSWATDGHKWLQAPYDCGFAIVRDRDALLGAMSQWSSYLPSIAEGDRIPSNYVPELSRRARGIPVYAMLKTLGRQGMADLVERHCSLAVRFADRLAAEPGIHVVSRPIINQLIVNFGDGDPAERRLHTEAVIAQVLHDGVCYVAGAMWRDDWVMRISVTSGATTEEDIDLSADAVIDAWRKVGHRS</sequence>
<dbReference type="EMBL" id="JACIEW010000005">
    <property type="protein sequence ID" value="MBB4052806.1"/>
    <property type="molecule type" value="Genomic_DNA"/>
</dbReference>
<evidence type="ECO:0000313" key="8">
    <source>
        <dbReference type="EMBL" id="MBB4052806.1"/>
    </source>
</evidence>
<keyword evidence="9" id="KW-1185">Reference proteome</keyword>
<comment type="similarity">
    <text evidence="2 7">Belongs to the group II decarboxylase family.</text>
</comment>
<evidence type="ECO:0000256" key="2">
    <source>
        <dbReference type="ARBA" id="ARBA00009533"/>
    </source>
</evidence>
<dbReference type="Gene3D" id="3.40.640.10">
    <property type="entry name" value="Type I PLP-dependent aspartate aminotransferase-like (Major domain)"/>
    <property type="match status" value="1"/>
</dbReference>
<evidence type="ECO:0000313" key="9">
    <source>
        <dbReference type="Proteomes" id="UP000547011"/>
    </source>
</evidence>
<comment type="cofactor">
    <cofactor evidence="1 6 7">
        <name>pyridoxal 5'-phosphate</name>
        <dbReference type="ChEBI" id="CHEBI:597326"/>
    </cofactor>
</comment>
<dbReference type="GO" id="GO:0019752">
    <property type="term" value="P:carboxylic acid metabolic process"/>
    <property type="evidence" value="ECO:0007669"/>
    <property type="project" value="InterPro"/>
</dbReference>
<dbReference type="AlphaFoldDB" id="A0A7W6IPE1"/>
<keyword evidence="3" id="KW-0210">Decarboxylase</keyword>
<dbReference type="InterPro" id="IPR015421">
    <property type="entry name" value="PyrdxlP-dep_Trfase_major"/>
</dbReference>
<comment type="caution">
    <text evidence="8">The sequence shown here is derived from an EMBL/GenBank/DDBJ whole genome shotgun (WGS) entry which is preliminary data.</text>
</comment>
<gene>
    <name evidence="8" type="ORF">GGR20_002454</name>
</gene>
<dbReference type="RefSeq" id="WP_183311581.1">
    <property type="nucleotide sequence ID" value="NZ_JACIEW010000005.1"/>
</dbReference>
<name>A0A7W6IPE1_9HYPH</name>
<evidence type="ECO:0000256" key="4">
    <source>
        <dbReference type="ARBA" id="ARBA00022898"/>
    </source>
</evidence>
<keyword evidence="5 7" id="KW-0456">Lyase</keyword>
<reference evidence="8 9" key="1">
    <citation type="submission" date="2020-08" db="EMBL/GenBank/DDBJ databases">
        <title>Genomic Encyclopedia of Type Strains, Phase IV (KMG-IV): sequencing the most valuable type-strain genomes for metagenomic binning, comparative biology and taxonomic classification.</title>
        <authorList>
            <person name="Goeker M."/>
        </authorList>
    </citation>
    <scope>NUCLEOTIDE SEQUENCE [LARGE SCALE GENOMIC DNA]</scope>
    <source>
        <strain evidence="8 9">DSM 23447</strain>
    </source>
</reference>
<protein>
    <submittedName>
        <fullName evidence="8">Glutamate/tyrosine decarboxylase-like PLP-dependent enzyme</fullName>
    </submittedName>
</protein>
<evidence type="ECO:0000256" key="7">
    <source>
        <dbReference type="RuleBase" id="RU000382"/>
    </source>
</evidence>
<dbReference type="SUPFAM" id="SSF53383">
    <property type="entry name" value="PLP-dependent transferases"/>
    <property type="match status" value="1"/>
</dbReference>
<dbReference type="PANTHER" id="PTHR11999">
    <property type="entry name" value="GROUP II PYRIDOXAL-5-PHOSPHATE DECARBOXYLASE"/>
    <property type="match status" value="1"/>
</dbReference>
<dbReference type="InterPro" id="IPR015422">
    <property type="entry name" value="PyrdxlP-dep_Trfase_small"/>
</dbReference>
<dbReference type="Proteomes" id="UP000547011">
    <property type="component" value="Unassembled WGS sequence"/>
</dbReference>
<dbReference type="Gene3D" id="3.90.1150.10">
    <property type="entry name" value="Aspartate Aminotransferase, domain 1"/>
    <property type="match status" value="1"/>
</dbReference>
<proteinExistence type="inferred from homology"/>
<dbReference type="GO" id="GO:0016831">
    <property type="term" value="F:carboxy-lyase activity"/>
    <property type="evidence" value="ECO:0007669"/>
    <property type="project" value="UniProtKB-KW"/>
</dbReference>
<dbReference type="InterPro" id="IPR002129">
    <property type="entry name" value="PyrdxlP-dep_de-COase"/>
</dbReference>
<dbReference type="PANTHER" id="PTHR11999:SF70">
    <property type="entry name" value="MIP05841P"/>
    <property type="match status" value="1"/>
</dbReference>
<dbReference type="GO" id="GO:0030170">
    <property type="term" value="F:pyridoxal phosphate binding"/>
    <property type="evidence" value="ECO:0007669"/>
    <property type="project" value="InterPro"/>
</dbReference>
<organism evidence="8 9">
    <name type="scientific">Devosia subaequoris</name>
    <dbReference type="NCBI Taxonomy" id="395930"/>
    <lineage>
        <taxon>Bacteria</taxon>
        <taxon>Pseudomonadati</taxon>
        <taxon>Pseudomonadota</taxon>
        <taxon>Alphaproteobacteria</taxon>
        <taxon>Hyphomicrobiales</taxon>
        <taxon>Devosiaceae</taxon>
        <taxon>Devosia</taxon>
    </lineage>
</organism>
<evidence type="ECO:0000256" key="3">
    <source>
        <dbReference type="ARBA" id="ARBA00022793"/>
    </source>
</evidence>